<dbReference type="EMBL" id="CADEPM010000003">
    <property type="protein sequence ID" value="CAB3403452.1"/>
    <property type="molecule type" value="Genomic_DNA"/>
</dbReference>
<evidence type="ECO:0000259" key="4">
    <source>
        <dbReference type="PROSITE" id="PS50800"/>
    </source>
</evidence>
<dbReference type="Proteomes" id="UP000494206">
    <property type="component" value="Unassembled WGS sequence"/>
</dbReference>
<dbReference type="Pfam" id="PF02037">
    <property type="entry name" value="SAP"/>
    <property type="match status" value="1"/>
</dbReference>
<organism evidence="5 6">
    <name type="scientific">Caenorhabditis bovis</name>
    <dbReference type="NCBI Taxonomy" id="2654633"/>
    <lineage>
        <taxon>Eukaryota</taxon>
        <taxon>Metazoa</taxon>
        <taxon>Ecdysozoa</taxon>
        <taxon>Nematoda</taxon>
        <taxon>Chromadorea</taxon>
        <taxon>Rhabditida</taxon>
        <taxon>Rhabditina</taxon>
        <taxon>Rhabditomorpha</taxon>
        <taxon>Rhabditoidea</taxon>
        <taxon>Rhabditidae</taxon>
        <taxon>Peloderinae</taxon>
        <taxon>Caenorhabditis</taxon>
    </lineage>
</organism>
<dbReference type="GO" id="GO:0005634">
    <property type="term" value="C:nucleus"/>
    <property type="evidence" value="ECO:0007669"/>
    <property type="project" value="TreeGrafter"/>
</dbReference>
<keyword evidence="6" id="KW-1185">Reference proteome</keyword>
<dbReference type="InterPro" id="IPR003034">
    <property type="entry name" value="SAP_dom"/>
</dbReference>
<sequence length="240" mass="25790">MVLTAADAKKLTVPRLKDELSKRGLETSGNKADLLARLIESIEADEDSILNDTVPGDLPLPSEDILNEDILDAPSINGDDDKLLNTSTEEASEVEIKKDETSQNDQQKKPASHEETKLARAARFGLPVGVTATAETLASTAAKEARAKRFGVTANAEVLSSEEKKAKRAERFGITGTDVSTKDKLAARAARFGIPVNADGKKTIDTSDEKLKSRAVRFGLIDADAEAKKKARLERFGAST</sequence>
<accession>A0A8S1ETT2</accession>
<feature type="domain" description="SAP" evidence="4">
    <location>
        <begin position="8"/>
        <end position="42"/>
    </location>
</feature>
<reference evidence="5 6" key="1">
    <citation type="submission" date="2020-04" db="EMBL/GenBank/DDBJ databases">
        <authorList>
            <person name="Laetsch R D."/>
            <person name="Stevens L."/>
            <person name="Kumar S."/>
            <person name="Blaxter L. M."/>
        </authorList>
    </citation>
    <scope>NUCLEOTIDE SEQUENCE [LARGE SCALE GENOMIC DNA]</scope>
</reference>
<evidence type="ECO:0000313" key="6">
    <source>
        <dbReference type="Proteomes" id="UP000494206"/>
    </source>
</evidence>
<dbReference type="InterPro" id="IPR052240">
    <property type="entry name" value="SAP_domain_ribonucleoprotein"/>
</dbReference>
<dbReference type="InterPro" id="IPR036361">
    <property type="entry name" value="SAP_dom_sf"/>
</dbReference>
<dbReference type="SUPFAM" id="SSF68906">
    <property type="entry name" value="SAP domain"/>
    <property type="match status" value="1"/>
</dbReference>
<name>A0A8S1ETT2_9PELO</name>
<evidence type="ECO:0000313" key="5">
    <source>
        <dbReference type="EMBL" id="CAB3403452.1"/>
    </source>
</evidence>
<dbReference type="PANTHER" id="PTHR46551">
    <property type="entry name" value="SAP DOMAIN-CONTAINING RIBONUCLEOPROTEIN"/>
    <property type="match status" value="1"/>
</dbReference>
<dbReference type="Pfam" id="PF18592">
    <property type="entry name" value="Tho1_MOS11_C"/>
    <property type="match status" value="1"/>
</dbReference>
<comment type="similarity">
    <text evidence="2">Belongs to the SAP domain-containing ribonucleoprotein family.</text>
</comment>
<keyword evidence="1" id="KW-0597">Phosphoprotein</keyword>
<evidence type="ECO:0000256" key="1">
    <source>
        <dbReference type="ARBA" id="ARBA00022553"/>
    </source>
</evidence>
<dbReference type="Gene3D" id="1.10.720.30">
    <property type="entry name" value="SAP domain"/>
    <property type="match status" value="1"/>
</dbReference>
<dbReference type="SMART" id="SM00513">
    <property type="entry name" value="SAP"/>
    <property type="match status" value="1"/>
</dbReference>
<evidence type="ECO:0000256" key="3">
    <source>
        <dbReference type="SAM" id="MobiDB-lite"/>
    </source>
</evidence>
<dbReference type="AlphaFoldDB" id="A0A8S1ETT2"/>
<feature type="compositionally biased region" description="Basic and acidic residues" evidence="3">
    <location>
        <begin position="94"/>
        <end position="117"/>
    </location>
</feature>
<protein>
    <recommendedName>
        <fullName evidence="4">SAP domain-containing protein</fullName>
    </recommendedName>
</protein>
<dbReference type="OrthoDB" id="5837849at2759"/>
<dbReference type="InterPro" id="IPR040746">
    <property type="entry name" value="THO1_MOS11_C"/>
</dbReference>
<comment type="caution">
    <text evidence="5">The sequence shown here is derived from an EMBL/GenBank/DDBJ whole genome shotgun (WGS) entry which is preliminary data.</text>
</comment>
<feature type="region of interest" description="Disordered" evidence="3">
    <location>
        <begin position="72"/>
        <end position="117"/>
    </location>
</feature>
<gene>
    <name evidence="5" type="ORF">CBOVIS_LOCUS5923</name>
</gene>
<dbReference type="GO" id="GO:0016973">
    <property type="term" value="P:poly(A)+ mRNA export from nucleus"/>
    <property type="evidence" value="ECO:0007669"/>
    <property type="project" value="TreeGrafter"/>
</dbReference>
<dbReference type="PROSITE" id="PS50800">
    <property type="entry name" value="SAP"/>
    <property type="match status" value="1"/>
</dbReference>
<dbReference type="PANTHER" id="PTHR46551:SF1">
    <property type="entry name" value="SAP DOMAIN-CONTAINING RIBONUCLEOPROTEIN"/>
    <property type="match status" value="1"/>
</dbReference>
<evidence type="ECO:0000256" key="2">
    <source>
        <dbReference type="ARBA" id="ARBA00046328"/>
    </source>
</evidence>
<proteinExistence type="inferred from homology"/>